<evidence type="ECO:0000313" key="1">
    <source>
        <dbReference type="EMBL" id="MBB5868542.1"/>
    </source>
</evidence>
<dbReference type="AlphaFoldDB" id="A0A841BP74"/>
<accession>A0A841BP74</accession>
<sequence length="101" mass="10655">MTLTGGSAVFEQAIFDLMTLHGAGHLIRNADSDASRIVLGLDSIDDCPKIGDALAEWIATTSKDFQLQIDGPGADNTIHMIGTEYDAGTIAQSVASSAWFI</sequence>
<organism evidence="1 2">
    <name type="scientific">Allocatelliglobosispora scoriae</name>
    <dbReference type="NCBI Taxonomy" id="643052"/>
    <lineage>
        <taxon>Bacteria</taxon>
        <taxon>Bacillati</taxon>
        <taxon>Actinomycetota</taxon>
        <taxon>Actinomycetes</taxon>
        <taxon>Micromonosporales</taxon>
        <taxon>Micromonosporaceae</taxon>
        <taxon>Allocatelliglobosispora</taxon>
    </lineage>
</organism>
<comment type="caution">
    <text evidence="1">The sequence shown here is derived from an EMBL/GenBank/DDBJ whole genome shotgun (WGS) entry which is preliminary data.</text>
</comment>
<reference evidence="1 2" key="1">
    <citation type="submission" date="2020-08" db="EMBL/GenBank/DDBJ databases">
        <title>Sequencing the genomes of 1000 actinobacteria strains.</title>
        <authorList>
            <person name="Klenk H.-P."/>
        </authorList>
    </citation>
    <scope>NUCLEOTIDE SEQUENCE [LARGE SCALE GENOMIC DNA]</scope>
    <source>
        <strain evidence="1 2">DSM 45362</strain>
    </source>
</reference>
<name>A0A841BP74_9ACTN</name>
<dbReference type="EMBL" id="JACHMN010000002">
    <property type="protein sequence ID" value="MBB5868542.1"/>
    <property type="molecule type" value="Genomic_DNA"/>
</dbReference>
<gene>
    <name evidence="1" type="ORF">F4553_001921</name>
</gene>
<proteinExistence type="predicted"/>
<dbReference type="Proteomes" id="UP000587527">
    <property type="component" value="Unassembled WGS sequence"/>
</dbReference>
<keyword evidence="2" id="KW-1185">Reference proteome</keyword>
<protein>
    <submittedName>
        <fullName evidence="1">Uncharacterized protein</fullName>
    </submittedName>
</protein>
<evidence type="ECO:0000313" key="2">
    <source>
        <dbReference type="Proteomes" id="UP000587527"/>
    </source>
</evidence>